<dbReference type="RefSeq" id="WP_000376445.1">
    <property type="nucleotide sequence ID" value="NZ_JAIWPA010000038.1"/>
</dbReference>
<feature type="transmembrane region" description="Helical" evidence="1">
    <location>
        <begin position="81"/>
        <end position="110"/>
    </location>
</feature>
<feature type="transmembrane region" description="Helical" evidence="1">
    <location>
        <begin position="21"/>
        <end position="45"/>
    </location>
</feature>
<keyword evidence="1" id="KW-0812">Transmembrane</keyword>
<dbReference type="PANTHER" id="PTHR43471">
    <property type="entry name" value="ABC TRANSPORTER PERMEASE"/>
    <property type="match status" value="1"/>
</dbReference>
<dbReference type="Pfam" id="PF12679">
    <property type="entry name" value="ABC2_membrane_2"/>
    <property type="match status" value="1"/>
</dbReference>
<evidence type="ECO:0000313" key="2">
    <source>
        <dbReference type="EMBL" id="KLL41949.1"/>
    </source>
</evidence>
<comment type="caution">
    <text evidence="2">The sequence shown here is derived from an EMBL/GenBank/DDBJ whole genome shotgun (WGS) entry which is preliminary data.</text>
</comment>
<accession>A0A837L204</accession>
<dbReference type="GO" id="GO:0016020">
    <property type="term" value="C:membrane"/>
    <property type="evidence" value="ECO:0007669"/>
    <property type="project" value="UniProtKB-SubCell"/>
</dbReference>
<organism evidence="2 3">
    <name type="scientific">Streptococcus agalactiae</name>
    <dbReference type="NCBI Taxonomy" id="1311"/>
    <lineage>
        <taxon>Bacteria</taxon>
        <taxon>Bacillati</taxon>
        <taxon>Bacillota</taxon>
        <taxon>Bacilli</taxon>
        <taxon>Lactobacillales</taxon>
        <taxon>Streptococcaceae</taxon>
        <taxon>Streptococcus</taxon>
    </lineage>
</organism>
<feature type="transmembrane region" description="Helical" evidence="1">
    <location>
        <begin position="130"/>
        <end position="156"/>
    </location>
</feature>
<gene>
    <name evidence="2" type="ORF">WA04_03050</name>
</gene>
<keyword evidence="1" id="KW-0472">Membrane</keyword>
<dbReference type="PANTHER" id="PTHR43471:SF1">
    <property type="entry name" value="ABC TRANSPORTER PERMEASE PROTEIN NOSY-RELATED"/>
    <property type="match status" value="1"/>
</dbReference>
<reference evidence="2 3" key="1">
    <citation type="journal article" date="2015" name="PLoS ONE">
        <title>Genomic analysis reveals the molecular basis for capsule loss in the group B streptococcus population.</title>
        <authorList>
            <consortium name="DEVANI Consortium"/>
            <person name="Rosini R."/>
            <person name="Campisi E."/>
            <person name="De Chiara M."/>
            <person name="Tettelin H."/>
            <person name="Rinaudo D."/>
            <person name="Toniolo C."/>
            <person name="Metruccio M."/>
            <person name="Guidotti S."/>
            <person name="Sorensen U.B."/>
            <person name="Kilian M."/>
            <person name="Ramirez M."/>
            <person name="Janulczyk R."/>
            <person name="Donati C."/>
            <person name="Grandi G."/>
            <person name="Margarit I."/>
        </authorList>
    </citation>
    <scope>NUCLEOTIDE SEQUENCE [LARGE SCALE GENOMIC DNA]</scope>
    <source>
        <strain evidence="2 3">DK-B-USS-215</strain>
    </source>
</reference>
<feature type="transmembrane region" description="Helical" evidence="1">
    <location>
        <begin position="176"/>
        <end position="196"/>
    </location>
</feature>
<dbReference type="AlphaFoldDB" id="A0A837L204"/>
<dbReference type="Proteomes" id="UP000035346">
    <property type="component" value="Unassembled WGS sequence"/>
</dbReference>
<dbReference type="EMBL" id="LBKL01000038">
    <property type="protein sequence ID" value="KLL41949.1"/>
    <property type="molecule type" value="Genomic_DNA"/>
</dbReference>
<dbReference type="GO" id="GO:0140359">
    <property type="term" value="F:ABC-type transporter activity"/>
    <property type="evidence" value="ECO:0007669"/>
    <property type="project" value="InterPro"/>
</dbReference>
<sequence>MDRYQLKVMIKKEYKELVTDRGLLISLLTVPIIFSIILPILLLLLGTSQEVSTSIVGLNTFIKQFKIIDYPNYLTTETLPLYAVFTYFFLPLFMLLPIMISTVLSSSSFIGEKEHKTLEGLLYTPLSPRILVLGKALGCAVPAITLSTISVVVYILVVNTVGWGYFGHIILPNITWLLVTLLISPLLVLLSILLVIGSSQYLKNSKSAQGISMIIVAPIFGMLISQSTGVLILGIFETIVFIIALILLVLVVFFTVMKIFNFEKFILNN</sequence>
<protein>
    <submittedName>
        <fullName evidence="2">ABC transporter permease</fullName>
    </submittedName>
</protein>
<evidence type="ECO:0000256" key="1">
    <source>
        <dbReference type="SAM" id="Phobius"/>
    </source>
</evidence>
<proteinExistence type="predicted"/>
<feature type="transmembrane region" description="Helical" evidence="1">
    <location>
        <begin position="231"/>
        <end position="256"/>
    </location>
</feature>
<keyword evidence="1" id="KW-1133">Transmembrane helix</keyword>
<name>A0A837L204_STRAG</name>
<evidence type="ECO:0000313" key="3">
    <source>
        <dbReference type="Proteomes" id="UP000035346"/>
    </source>
</evidence>
<feature type="transmembrane region" description="Helical" evidence="1">
    <location>
        <begin position="208"/>
        <end position="225"/>
    </location>
</feature>